<gene>
    <name evidence="2" type="ORF">ANN_14232</name>
</gene>
<comment type="caution">
    <text evidence="2">The sequence shown here is derived from an EMBL/GenBank/DDBJ whole genome shotgun (WGS) entry which is preliminary data.</text>
</comment>
<keyword evidence="3" id="KW-1185">Reference proteome</keyword>
<evidence type="ECO:0008006" key="4">
    <source>
        <dbReference type="Google" id="ProtNLM"/>
    </source>
</evidence>
<accession>A0ABQ8SWB4</accession>
<evidence type="ECO:0000313" key="2">
    <source>
        <dbReference type="EMBL" id="KAJ4438293.1"/>
    </source>
</evidence>
<feature type="compositionally biased region" description="Polar residues" evidence="1">
    <location>
        <begin position="79"/>
        <end position="88"/>
    </location>
</feature>
<dbReference type="Proteomes" id="UP001148838">
    <property type="component" value="Unassembled WGS sequence"/>
</dbReference>
<evidence type="ECO:0000256" key="1">
    <source>
        <dbReference type="SAM" id="MobiDB-lite"/>
    </source>
</evidence>
<proteinExistence type="predicted"/>
<dbReference type="EMBL" id="JAJSOF020000019">
    <property type="protein sequence ID" value="KAJ4438293.1"/>
    <property type="molecule type" value="Genomic_DNA"/>
</dbReference>
<reference evidence="2 3" key="1">
    <citation type="journal article" date="2022" name="Allergy">
        <title>Genome assembly and annotation of Periplaneta americana reveal a comprehensive cockroach allergen profile.</title>
        <authorList>
            <person name="Wang L."/>
            <person name="Xiong Q."/>
            <person name="Saelim N."/>
            <person name="Wang L."/>
            <person name="Nong W."/>
            <person name="Wan A.T."/>
            <person name="Shi M."/>
            <person name="Liu X."/>
            <person name="Cao Q."/>
            <person name="Hui J.H.L."/>
            <person name="Sookrung N."/>
            <person name="Leung T.F."/>
            <person name="Tungtrongchitr A."/>
            <person name="Tsui S.K.W."/>
        </authorList>
    </citation>
    <scope>NUCLEOTIDE SEQUENCE [LARGE SCALE GENOMIC DNA]</scope>
    <source>
        <strain evidence="2">PWHHKU_190912</strain>
    </source>
</reference>
<feature type="region of interest" description="Disordered" evidence="1">
    <location>
        <begin position="67"/>
        <end position="88"/>
    </location>
</feature>
<name>A0ABQ8SWB4_PERAM</name>
<protein>
    <recommendedName>
        <fullName evidence="4">Endonuclease-reverse transcriptase</fullName>
    </recommendedName>
</protein>
<organism evidence="2 3">
    <name type="scientific">Periplaneta americana</name>
    <name type="common">American cockroach</name>
    <name type="synonym">Blatta americana</name>
    <dbReference type="NCBI Taxonomy" id="6978"/>
    <lineage>
        <taxon>Eukaryota</taxon>
        <taxon>Metazoa</taxon>
        <taxon>Ecdysozoa</taxon>
        <taxon>Arthropoda</taxon>
        <taxon>Hexapoda</taxon>
        <taxon>Insecta</taxon>
        <taxon>Pterygota</taxon>
        <taxon>Neoptera</taxon>
        <taxon>Polyneoptera</taxon>
        <taxon>Dictyoptera</taxon>
        <taxon>Blattodea</taxon>
        <taxon>Blattoidea</taxon>
        <taxon>Blattidae</taxon>
        <taxon>Blattinae</taxon>
        <taxon>Periplaneta</taxon>
    </lineage>
</organism>
<evidence type="ECO:0000313" key="3">
    <source>
        <dbReference type="Proteomes" id="UP001148838"/>
    </source>
</evidence>
<sequence>MNTLRSIIGKTRRDRVRNKEVRDKCEIIDINKFVKGRKKEWNNHVTRMRDDRIAKIARDMKRLGKRGIGRPQLRWKDGLQSTSSESRG</sequence>